<protein>
    <recommendedName>
        <fullName evidence="8">GP-PDE domain-containing protein</fullName>
    </recommendedName>
</protein>
<evidence type="ECO:0000256" key="1">
    <source>
        <dbReference type="ARBA" id="ARBA00004370"/>
    </source>
</evidence>
<comment type="subcellular location">
    <subcellularLocation>
        <location evidence="1">Membrane</location>
    </subcellularLocation>
</comment>
<comment type="similarity">
    <text evidence="2">Belongs to the glycerophosphoryl diester phosphodiesterase family.</text>
</comment>
<dbReference type="PROSITE" id="PS51704">
    <property type="entry name" value="GP_PDE"/>
    <property type="match status" value="1"/>
</dbReference>
<feature type="domain" description="GP-PDE" evidence="8">
    <location>
        <begin position="35"/>
        <end position="320"/>
    </location>
</feature>
<dbReference type="PANTHER" id="PTHR42758">
    <property type="entry name" value="PHOSPHATIDYLGLYCEROL PHOSPHOLIPASE C"/>
    <property type="match status" value="1"/>
</dbReference>
<name>A0A8H8DDG5_9ASCO</name>
<evidence type="ECO:0000256" key="6">
    <source>
        <dbReference type="ARBA" id="ARBA00023098"/>
    </source>
</evidence>
<keyword evidence="4" id="KW-0378">Hydrolase</keyword>
<evidence type="ECO:0000256" key="5">
    <source>
        <dbReference type="ARBA" id="ARBA00022989"/>
    </source>
</evidence>
<keyword evidence="3" id="KW-0812">Transmembrane</keyword>
<proteinExistence type="inferred from homology"/>
<keyword evidence="5" id="KW-1133">Transmembrane helix</keyword>
<dbReference type="InterPro" id="IPR017946">
    <property type="entry name" value="PLC-like_Pdiesterase_TIM-brl"/>
</dbReference>
<comment type="caution">
    <text evidence="9">The sequence shown here is derived from an EMBL/GenBank/DDBJ whole genome shotgun (WGS) entry which is preliminary data.</text>
</comment>
<dbReference type="OrthoDB" id="1058301at2759"/>
<dbReference type="GeneID" id="93650365"/>
<evidence type="ECO:0000313" key="10">
    <source>
        <dbReference type="Proteomes" id="UP000669133"/>
    </source>
</evidence>
<evidence type="ECO:0000259" key="8">
    <source>
        <dbReference type="PROSITE" id="PS51704"/>
    </source>
</evidence>
<accession>A0A8H8DDG5</accession>
<dbReference type="Proteomes" id="UP000669133">
    <property type="component" value="Unassembled WGS sequence"/>
</dbReference>
<evidence type="ECO:0000256" key="7">
    <source>
        <dbReference type="ARBA" id="ARBA00023136"/>
    </source>
</evidence>
<dbReference type="GO" id="GO:0005737">
    <property type="term" value="C:cytoplasm"/>
    <property type="evidence" value="ECO:0007669"/>
    <property type="project" value="UniProtKB-ARBA"/>
</dbReference>
<dbReference type="RefSeq" id="XP_067548972.1">
    <property type="nucleotide sequence ID" value="XM_067690514.1"/>
</dbReference>
<evidence type="ECO:0000256" key="3">
    <source>
        <dbReference type="ARBA" id="ARBA00022692"/>
    </source>
</evidence>
<dbReference type="Gene3D" id="3.20.20.190">
    <property type="entry name" value="Phosphatidylinositol (PI) phosphodiesterase"/>
    <property type="match status" value="1"/>
</dbReference>
<organism evidence="9 10">
    <name type="scientific">Candida metapsilosis</name>
    <dbReference type="NCBI Taxonomy" id="273372"/>
    <lineage>
        <taxon>Eukaryota</taxon>
        <taxon>Fungi</taxon>
        <taxon>Dikarya</taxon>
        <taxon>Ascomycota</taxon>
        <taxon>Saccharomycotina</taxon>
        <taxon>Pichiomycetes</taxon>
        <taxon>Debaryomycetaceae</taxon>
        <taxon>Candida/Lodderomyces clade</taxon>
        <taxon>Candida</taxon>
    </lineage>
</organism>
<evidence type="ECO:0000256" key="4">
    <source>
        <dbReference type="ARBA" id="ARBA00022801"/>
    </source>
</evidence>
<dbReference type="GO" id="GO:0016020">
    <property type="term" value="C:membrane"/>
    <property type="evidence" value="ECO:0007669"/>
    <property type="project" value="UniProtKB-SubCell"/>
</dbReference>
<evidence type="ECO:0000256" key="2">
    <source>
        <dbReference type="ARBA" id="ARBA00007277"/>
    </source>
</evidence>
<evidence type="ECO:0000313" key="9">
    <source>
        <dbReference type="EMBL" id="KAG5419856.1"/>
    </source>
</evidence>
<sequence length="424" mass="48844">MASNFTAASASASASRSSSSQSVLPYMTSSTTISPVIAGHRGFKSSYTENTLLGFGKCFESGATVIETDLWLSSDNVIIISHDISTKRVFVDQDGNETNYKVTKTPYDPILKNLKTKKGGYPLLSFVDVLRWFKQYIDSTGSNEHKLQLDIKKFNPAKITKYLVSDLLKVHNDLTWWYHRIQFGIWDLSFLKFLNQDDFFQDKFGSVNEFGYNQFDVFHISLNWRDSINYINYNYYLDETTPSDRIKIKLTGVSLLYIATWSTEFLTKFVPLLQIQSLKLYSWTINNKFQFEYLVKVGKLAKLVEYGVVSDHPDLMVKYKNHEDAESDTDVEIEPETEVKPLVAYESANFYYNEDGDLNIELTWNQVLLNWVYKQFMSLNGSQRKITSDGQRFAAKVDPNEVNEVKPNAVVTFLFQKCQKYGIF</sequence>
<dbReference type="GO" id="GO:0034479">
    <property type="term" value="F:phosphatidylglycerol phospholipase C activity"/>
    <property type="evidence" value="ECO:0007669"/>
    <property type="project" value="TreeGrafter"/>
</dbReference>
<dbReference type="PANTHER" id="PTHR42758:SF2">
    <property type="entry name" value="PHOSPHATIDYLGLYCEROL PHOSPHOLIPASE C"/>
    <property type="match status" value="1"/>
</dbReference>
<reference evidence="9 10" key="1">
    <citation type="submission" date="2020-12" db="EMBL/GenBank/DDBJ databases">
        <title>Effect of drift, selection, and recombination on the evolution of hybrid genomes in Candida yeast pathogens.</title>
        <authorList>
            <person name="Mixao V."/>
            <person name="Ksiezopolska E."/>
            <person name="Saus E."/>
            <person name="Boekhout T."/>
            <person name="Gacser A."/>
            <person name="Gabaldon T."/>
        </authorList>
    </citation>
    <scope>NUCLEOTIDE SEQUENCE [LARGE SCALE GENOMIC DNA]</scope>
    <source>
        <strain evidence="9 10">BP57</strain>
    </source>
</reference>
<dbReference type="GO" id="GO:0046475">
    <property type="term" value="P:glycerophospholipid catabolic process"/>
    <property type="evidence" value="ECO:0007669"/>
    <property type="project" value="TreeGrafter"/>
</dbReference>
<gene>
    <name evidence="9" type="ORF">I9W82_001736</name>
</gene>
<dbReference type="SUPFAM" id="SSF51695">
    <property type="entry name" value="PLC-like phosphodiesterases"/>
    <property type="match status" value="1"/>
</dbReference>
<keyword evidence="6" id="KW-0443">Lipid metabolism</keyword>
<dbReference type="InterPro" id="IPR030395">
    <property type="entry name" value="GP_PDE_dom"/>
</dbReference>
<keyword evidence="7" id="KW-0472">Membrane</keyword>
<dbReference type="EMBL" id="JAEOAQ010000002">
    <property type="protein sequence ID" value="KAG5419856.1"/>
    <property type="molecule type" value="Genomic_DNA"/>
</dbReference>
<dbReference type="AlphaFoldDB" id="A0A8H8DDG5"/>
<dbReference type="InterPro" id="IPR052271">
    <property type="entry name" value="GDPD-Related"/>
</dbReference>
<dbReference type="Pfam" id="PF03009">
    <property type="entry name" value="GDPD"/>
    <property type="match status" value="1"/>
</dbReference>
<keyword evidence="10" id="KW-1185">Reference proteome</keyword>